<keyword evidence="2" id="KW-0560">Oxidoreductase</keyword>
<comment type="caution">
    <text evidence="4">The sequence shown here is derived from an EMBL/GenBank/DDBJ whole genome shotgun (WGS) entry which is preliminary data.</text>
</comment>
<dbReference type="PANTHER" id="PTHR30004">
    <property type="entry name" value="4-HYDROXYTHREONINE-4-PHOSPHATE DEHYDROGENASE"/>
    <property type="match status" value="1"/>
</dbReference>
<protein>
    <submittedName>
        <fullName evidence="4">4-hydroxythreonine-4-phosphate dehydrogenase</fullName>
    </submittedName>
</protein>
<dbReference type="NCBIfam" id="NF003699">
    <property type="entry name" value="PRK05312.1"/>
    <property type="match status" value="1"/>
</dbReference>
<accession>A0A059FJ75</accession>
<proteinExistence type="predicted"/>
<name>A0A059FJ75_9PROT</name>
<dbReference type="GO" id="GO:0051287">
    <property type="term" value="F:NAD binding"/>
    <property type="evidence" value="ECO:0007669"/>
    <property type="project" value="InterPro"/>
</dbReference>
<dbReference type="Pfam" id="PF04166">
    <property type="entry name" value="PdxA"/>
    <property type="match status" value="1"/>
</dbReference>
<keyword evidence="5" id="KW-1185">Reference proteome</keyword>
<dbReference type="SUPFAM" id="SSF53659">
    <property type="entry name" value="Isocitrate/Isopropylmalate dehydrogenase-like"/>
    <property type="match status" value="1"/>
</dbReference>
<dbReference type="Proteomes" id="UP000025061">
    <property type="component" value="Unassembled WGS sequence"/>
</dbReference>
<sequence>MIRCAIGATPPRVTSPSLLPLALTMGDPAGCGPQITAAAWHALKDNPASAFYVVGWPGLYCGAPTEVIASPGDAARVFSRALPVLARGDARPVTPGKPDPDTAAGIITSIETATAHALAGIAGAVVTNPIHKALLYGQGFRFPGHTEFIASLCATDGGAAPEPVMMLTGGGLRVALATIHMPYTAVPAALADGRLQRIARITAAALTRQFGIPAPRIAFTGLNPHAGEDGTIGREEVEIINPAAAELRNEGLDISDARPGDTVFAEALGGRFDAVIAMTHDQGLIPVKTLDMWGGVNTTLGLPIIRTSPDHGTAYDAAAAGTAKADSLIAAIHSAREQAANWARSPT</sequence>
<organism evidence="4 5">
    <name type="scientific">Hyphomonas hirschiana VP5</name>
    <dbReference type="NCBI Taxonomy" id="1280951"/>
    <lineage>
        <taxon>Bacteria</taxon>
        <taxon>Pseudomonadati</taxon>
        <taxon>Pseudomonadota</taxon>
        <taxon>Alphaproteobacteria</taxon>
        <taxon>Hyphomonadales</taxon>
        <taxon>Hyphomonadaceae</taxon>
        <taxon>Hyphomonas</taxon>
    </lineage>
</organism>
<dbReference type="Gene3D" id="3.40.718.10">
    <property type="entry name" value="Isopropylmalate Dehydrogenase"/>
    <property type="match status" value="1"/>
</dbReference>
<dbReference type="InterPro" id="IPR005255">
    <property type="entry name" value="PdxA_fam"/>
</dbReference>
<reference evidence="4 5" key="1">
    <citation type="submission" date="2013-04" db="EMBL/GenBank/DDBJ databases">
        <title>Hyphomonas hirschiana VP5 Genome Sequencing.</title>
        <authorList>
            <person name="Lai Q."/>
            <person name="Shao Z."/>
        </authorList>
    </citation>
    <scope>NUCLEOTIDE SEQUENCE [LARGE SCALE GENOMIC DNA]</scope>
    <source>
        <strain evidence="4 5">VP5</strain>
    </source>
</reference>
<dbReference type="GO" id="GO:0016491">
    <property type="term" value="F:oxidoreductase activity"/>
    <property type="evidence" value="ECO:0007669"/>
    <property type="project" value="UniProtKB-KW"/>
</dbReference>
<dbReference type="GO" id="GO:0046872">
    <property type="term" value="F:metal ion binding"/>
    <property type="evidence" value="ECO:0007669"/>
    <property type="project" value="UniProtKB-KW"/>
</dbReference>
<evidence type="ECO:0000256" key="2">
    <source>
        <dbReference type="ARBA" id="ARBA00023002"/>
    </source>
</evidence>
<gene>
    <name evidence="4" type="ORF">HHI_13570</name>
</gene>
<dbReference type="PANTHER" id="PTHR30004:SF6">
    <property type="entry name" value="D-THREONATE 4-PHOSPHATE DEHYDROGENASE"/>
    <property type="match status" value="1"/>
</dbReference>
<dbReference type="AlphaFoldDB" id="A0A059FJ75"/>
<evidence type="ECO:0000256" key="1">
    <source>
        <dbReference type="ARBA" id="ARBA00022723"/>
    </source>
</evidence>
<evidence type="ECO:0000313" key="4">
    <source>
        <dbReference type="EMBL" id="KCZ90571.1"/>
    </source>
</evidence>
<dbReference type="NCBIfam" id="TIGR00557">
    <property type="entry name" value="pdxA"/>
    <property type="match status" value="1"/>
</dbReference>
<dbReference type="PATRIC" id="fig|1280951.3.peg.2732"/>
<keyword evidence="3" id="KW-0520">NAD</keyword>
<evidence type="ECO:0000313" key="5">
    <source>
        <dbReference type="Proteomes" id="UP000025061"/>
    </source>
</evidence>
<evidence type="ECO:0000256" key="3">
    <source>
        <dbReference type="ARBA" id="ARBA00023027"/>
    </source>
</evidence>
<keyword evidence="1" id="KW-0479">Metal-binding</keyword>
<dbReference type="EMBL" id="ARYI01000012">
    <property type="protein sequence ID" value="KCZ90571.1"/>
    <property type="molecule type" value="Genomic_DNA"/>
</dbReference>